<dbReference type="Pfam" id="PF00485">
    <property type="entry name" value="PRK"/>
    <property type="match status" value="1"/>
</dbReference>
<accession>A0A1G2U8J5</accession>
<evidence type="ECO:0000259" key="1">
    <source>
        <dbReference type="Pfam" id="PF00485"/>
    </source>
</evidence>
<name>A0A1G2U8J5_9BACT</name>
<gene>
    <name evidence="2" type="ORF">A3A26_01665</name>
</gene>
<proteinExistence type="predicted"/>
<dbReference type="PANTHER" id="PTHR10285">
    <property type="entry name" value="URIDINE KINASE"/>
    <property type="match status" value="1"/>
</dbReference>
<dbReference type="SUPFAM" id="SSF52540">
    <property type="entry name" value="P-loop containing nucleoside triphosphate hydrolases"/>
    <property type="match status" value="1"/>
</dbReference>
<dbReference type="Proteomes" id="UP000177068">
    <property type="component" value="Unassembled WGS sequence"/>
</dbReference>
<evidence type="ECO:0000313" key="2">
    <source>
        <dbReference type="EMBL" id="OHB05783.1"/>
    </source>
</evidence>
<comment type="caution">
    <text evidence="2">The sequence shown here is derived from an EMBL/GenBank/DDBJ whole genome shotgun (WGS) entry which is preliminary data.</text>
</comment>
<dbReference type="GO" id="GO:0016301">
    <property type="term" value="F:kinase activity"/>
    <property type="evidence" value="ECO:0007669"/>
    <property type="project" value="InterPro"/>
</dbReference>
<dbReference type="AlphaFoldDB" id="A0A1G2U8J5"/>
<dbReference type="PRINTS" id="PR00988">
    <property type="entry name" value="URIDINKINASE"/>
</dbReference>
<evidence type="ECO:0000313" key="3">
    <source>
        <dbReference type="Proteomes" id="UP000177068"/>
    </source>
</evidence>
<dbReference type="Gene3D" id="3.40.50.300">
    <property type="entry name" value="P-loop containing nucleotide triphosphate hydrolases"/>
    <property type="match status" value="1"/>
</dbReference>
<sequence length="214" mass="25058">MPRIVMVGIAGGSGVGKSTLGEELLTREPDIFQLIQLDDYFRKPFPVFSVESKENRDHPNALDFDGFVRDLTELKTGRSVVLMTKNRKYNPGYDETNEKVRVELRPKPIILVEGFLILHDERVRALLDKSIWLDAPGETRWDRREGRNELVKKDTEYQRKILEPMHQEFVEPTRRYADKVLDTDLLTAKEVRREIERWFHPYFISGELKNLGSK</sequence>
<dbReference type="GO" id="GO:0005524">
    <property type="term" value="F:ATP binding"/>
    <property type="evidence" value="ECO:0007669"/>
    <property type="project" value="InterPro"/>
</dbReference>
<feature type="domain" description="Phosphoribulokinase/uridine kinase" evidence="1">
    <location>
        <begin position="53"/>
        <end position="179"/>
    </location>
</feature>
<reference evidence="2 3" key="1">
    <citation type="journal article" date="2016" name="Nat. Commun.">
        <title>Thousands of microbial genomes shed light on interconnected biogeochemical processes in an aquifer system.</title>
        <authorList>
            <person name="Anantharaman K."/>
            <person name="Brown C.T."/>
            <person name="Hug L.A."/>
            <person name="Sharon I."/>
            <person name="Castelle C.J."/>
            <person name="Probst A.J."/>
            <person name="Thomas B.C."/>
            <person name="Singh A."/>
            <person name="Wilkins M.J."/>
            <person name="Karaoz U."/>
            <person name="Brodie E.L."/>
            <person name="Williams K.H."/>
            <person name="Hubbard S.S."/>
            <person name="Banfield J.F."/>
        </authorList>
    </citation>
    <scope>NUCLEOTIDE SEQUENCE [LARGE SCALE GENOMIC DNA]</scope>
</reference>
<dbReference type="InterPro" id="IPR006083">
    <property type="entry name" value="PRK/URK"/>
</dbReference>
<organism evidence="2 3">
    <name type="scientific">Candidatus Zambryskibacteria bacterium RIFCSPLOWO2_01_FULL_47_14</name>
    <dbReference type="NCBI Taxonomy" id="1802763"/>
    <lineage>
        <taxon>Bacteria</taxon>
        <taxon>Candidatus Zambryskiibacteriota</taxon>
    </lineage>
</organism>
<dbReference type="EMBL" id="MHWG01000011">
    <property type="protein sequence ID" value="OHB05783.1"/>
    <property type="molecule type" value="Genomic_DNA"/>
</dbReference>
<dbReference type="InterPro" id="IPR027417">
    <property type="entry name" value="P-loop_NTPase"/>
</dbReference>
<protein>
    <recommendedName>
        <fullName evidence="1">Phosphoribulokinase/uridine kinase domain-containing protein</fullName>
    </recommendedName>
</protein>